<dbReference type="InterPro" id="IPR001611">
    <property type="entry name" value="Leu-rich_rpt"/>
</dbReference>
<dbReference type="PRINTS" id="PR00019">
    <property type="entry name" value="LEURICHRPT"/>
</dbReference>
<evidence type="ECO:0000256" key="5">
    <source>
        <dbReference type="ARBA" id="ARBA00022737"/>
    </source>
</evidence>
<keyword evidence="5" id="KW-0677">Repeat</keyword>
<dbReference type="KEGG" id="adu:107459452"/>
<dbReference type="InterPro" id="IPR003591">
    <property type="entry name" value="Leu-rich_rpt_typical-subtyp"/>
</dbReference>
<evidence type="ECO:0000256" key="7">
    <source>
        <dbReference type="ARBA" id="ARBA00023136"/>
    </source>
</evidence>
<dbReference type="PANTHER" id="PTHR48062">
    <property type="entry name" value="RECEPTOR-LIKE PROTEIN 14"/>
    <property type="match status" value="1"/>
</dbReference>
<keyword evidence="6" id="KW-1133">Transmembrane helix</keyword>
<keyword evidence="3" id="KW-0433">Leucine-rich repeat</keyword>
<keyword evidence="7" id="KW-0472">Membrane</keyword>
<dbReference type="PANTHER" id="PTHR48062:SF67">
    <property type="entry name" value="LEUCINE-RICH REPEAT-CONTAINING N-TERMINAL PLANT-TYPE DOMAIN-CONTAINING PROTEIN"/>
    <property type="match status" value="1"/>
</dbReference>
<dbReference type="InterPro" id="IPR032675">
    <property type="entry name" value="LRR_dom_sf"/>
</dbReference>
<keyword evidence="11" id="KW-1185">Reference proteome</keyword>
<dbReference type="GO" id="GO:0005886">
    <property type="term" value="C:plasma membrane"/>
    <property type="evidence" value="ECO:0007669"/>
    <property type="project" value="UniProtKB-SubCell"/>
</dbReference>
<keyword evidence="4" id="KW-0812">Transmembrane</keyword>
<evidence type="ECO:0000256" key="4">
    <source>
        <dbReference type="ARBA" id="ARBA00022692"/>
    </source>
</evidence>
<keyword evidence="9" id="KW-0732">Signal</keyword>
<dbReference type="FunFam" id="3.80.10.10:FF:000111">
    <property type="entry name" value="LRR receptor-like serine/threonine-protein kinase ERECTA"/>
    <property type="match status" value="1"/>
</dbReference>
<evidence type="ECO:0000256" key="9">
    <source>
        <dbReference type="SAM" id="SignalP"/>
    </source>
</evidence>
<feature type="domain" description="Leucine-rich repeat-containing N-terminal plant-type" evidence="10">
    <location>
        <begin position="23"/>
        <end position="64"/>
    </location>
</feature>
<dbReference type="Pfam" id="PF08263">
    <property type="entry name" value="LRRNT_2"/>
    <property type="match status" value="1"/>
</dbReference>
<dbReference type="SUPFAM" id="SSF52058">
    <property type="entry name" value="L domain-like"/>
    <property type="match status" value="1"/>
</dbReference>
<dbReference type="FunFam" id="3.80.10.10:FF:001678">
    <property type="entry name" value="Calmodulin-binding receptor kinase CaMRLK"/>
    <property type="match status" value="1"/>
</dbReference>
<gene>
    <name evidence="12" type="primary">LOC107459452</name>
</gene>
<feature type="signal peptide" evidence="9">
    <location>
        <begin position="1"/>
        <end position="17"/>
    </location>
</feature>
<evidence type="ECO:0000256" key="2">
    <source>
        <dbReference type="ARBA" id="ARBA00009592"/>
    </source>
</evidence>
<evidence type="ECO:0000256" key="8">
    <source>
        <dbReference type="ARBA" id="ARBA00023180"/>
    </source>
</evidence>
<dbReference type="AlphaFoldDB" id="A0A9C6T596"/>
<dbReference type="SMART" id="SM00369">
    <property type="entry name" value="LRR_TYP"/>
    <property type="match status" value="7"/>
</dbReference>
<dbReference type="Proteomes" id="UP000515211">
    <property type="component" value="Chromosome 7"/>
</dbReference>
<evidence type="ECO:0000313" key="12">
    <source>
        <dbReference type="RefSeq" id="XP_052107601.1"/>
    </source>
</evidence>
<comment type="subcellular location">
    <subcellularLocation>
        <location evidence="1">Cell membrane</location>
        <topology evidence="1">Single-pass type I membrane protein</topology>
    </subcellularLocation>
</comment>
<proteinExistence type="inferred from homology"/>
<evidence type="ECO:0000256" key="3">
    <source>
        <dbReference type="ARBA" id="ARBA00022614"/>
    </source>
</evidence>
<protein>
    <submittedName>
        <fullName evidence="12">Receptor-like protein 13</fullName>
    </submittedName>
</protein>
<reference evidence="12" key="2">
    <citation type="submission" date="2025-08" db="UniProtKB">
        <authorList>
            <consortium name="RefSeq"/>
        </authorList>
    </citation>
    <scope>IDENTIFICATION</scope>
    <source>
        <tissue evidence="12">Whole plant</tissue>
    </source>
</reference>
<sequence>MILVGSTLVLVQVLVNTSGCFREEKRSLLELKTAYSNHSLLPSWVDDDDDPNSDCCDWECVECDPSSGYVFNLSVSNIRDRDAYGRCFSTPFNWSLLLTFPQLTILDLSHNCFQNFVCQGGLCQMKQIEELYLNDNNFEGTLDPLMGNMTSLRTLDLSHNLLSGSIPASMAMMPSLRILNMGHNNFSGSIPVNMFEGQATSAVIFTHPIGLHILDLSHNKFSGHLPSSFTISPSLVFINLKGNDLTGKIPNYYPGGDNIVAIDFSDNNFKGHIPESIYSLKSLTFLLLAGNQLQEQLSSGICELRNLQILDLSRNKFTGSIPSCFNNIAFQDVNFVFSHGKRATVTPGGAKRYSTQIFGFKYRMGEIQVITKGSSRSYEGDTLKIMSALDLSSNQLTGEIPRELGDLSSLHTLNLSHNRLTGSIPESFHNLQNIESLDLSNNTLSGEIPLNLQDLYFLEIFNVSYNNLSGTAPEENQFANFDYSNYEGNPFLHWTNSNRRIPPPPAPLDKRKKDDSAVDFASFYWTFSASYVTVLLALELRTINVSFNCFGDFVWKPVVIQKFGKNL</sequence>
<name>A0A9C6T596_ARADU</name>
<feature type="chain" id="PRO_5038583857" evidence="9">
    <location>
        <begin position="18"/>
        <end position="567"/>
    </location>
</feature>
<dbReference type="RefSeq" id="XP_052107601.1">
    <property type="nucleotide sequence ID" value="XM_052251641.1"/>
</dbReference>
<comment type="similarity">
    <text evidence="2">Belongs to the RLP family.</text>
</comment>
<dbReference type="Pfam" id="PF00560">
    <property type="entry name" value="LRR_1"/>
    <property type="match status" value="5"/>
</dbReference>
<dbReference type="PROSITE" id="PS51450">
    <property type="entry name" value="LRR"/>
    <property type="match status" value="2"/>
</dbReference>
<dbReference type="InterPro" id="IPR013210">
    <property type="entry name" value="LRR_N_plant-typ"/>
</dbReference>
<dbReference type="Pfam" id="PF13855">
    <property type="entry name" value="LRR_8"/>
    <property type="match status" value="1"/>
</dbReference>
<evidence type="ECO:0000256" key="6">
    <source>
        <dbReference type="ARBA" id="ARBA00022989"/>
    </source>
</evidence>
<evidence type="ECO:0000256" key="1">
    <source>
        <dbReference type="ARBA" id="ARBA00004251"/>
    </source>
</evidence>
<organism evidence="11 12">
    <name type="scientific">Arachis duranensis</name>
    <name type="common">Wild peanut</name>
    <dbReference type="NCBI Taxonomy" id="130453"/>
    <lineage>
        <taxon>Eukaryota</taxon>
        <taxon>Viridiplantae</taxon>
        <taxon>Streptophyta</taxon>
        <taxon>Embryophyta</taxon>
        <taxon>Tracheophyta</taxon>
        <taxon>Spermatophyta</taxon>
        <taxon>Magnoliopsida</taxon>
        <taxon>eudicotyledons</taxon>
        <taxon>Gunneridae</taxon>
        <taxon>Pentapetalae</taxon>
        <taxon>rosids</taxon>
        <taxon>fabids</taxon>
        <taxon>Fabales</taxon>
        <taxon>Fabaceae</taxon>
        <taxon>Papilionoideae</taxon>
        <taxon>50 kb inversion clade</taxon>
        <taxon>dalbergioids sensu lato</taxon>
        <taxon>Dalbergieae</taxon>
        <taxon>Pterocarpus clade</taxon>
        <taxon>Arachis</taxon>
    </lineage>
</organism>
<accession>A0A9C6T596</accession>
<dbReference type="Gene3D" id="3.80.10.10">
    <property type="entry name" value="Ribonuclease Inhibitor"/>
    <property type="match status" value="3"/>
</dbReference>
<evidence type="ECO:0000313" key="11">
    <source>
        <dbReference type="Proteomes" id="UP000515211"/>
    </source>
</evidence>
<keyword evidence="8" id="KW-0325">Glycoprotein</keyword>
<evidence type="ECO:0000259" key="10">
    <source>
        <dbReference type="Pfam" id="PF08263"/>
    </source>
</evidence>
<dbReference type="GeneID" id="107459452"/>
<dbReference type="InterPro" id="IPR051502">
    <property type="entry name" value="RLP_Defense_Trigger"/>
</dbReference>
<reference evidence="11" key="1">
    <citation type="journal article" date="2016" name="Nat. Genet.">
        <title>The genome sequences of Arachis duranensis and Arachis ipaensis, the diploid ancestors of cultivated peanut.</title>
        <authorList>
            <person name="Bertioli D.J."/>
            <person name="Cannon S.B."/>
            <person name="Froenicke L."/>
            <person name="Huang G."/>
            <person name="Farmer A.D."/>
            <person name="Cannon E.K."/>
            <person name="Liu X."/>
            <person name="Gao D."/>
            <person name="Clevenger J."/>
            <person name="Dash S."/>
            <person name="Ren L."/>
            <person name="Moretzsohn M.C."/>
            <person name="Shirasawa K."/>
            <person name="Huang W."/>
            <person name="Vidigal B."/>
            <person name="Abernathy B."/>
            <person name="Chu Y."/>
            <person name="Niederhuth C.E."/>
            <person name="Umale P."/>
            <person name="Araujo A.C."/>
            <person name="Kozik A."/>
            <person name="Kim K.D."/>
            <person name="Burow M.D."/>
            <person name="Varshney R.K."/>
            <person name="Wang X."/>
            <person name="Zhang X."/>
            <person name="Barkley N."/>
            <person name="Guimaraes P.M."/>
            <person name="Isobe S."/>
            <person name="Guo B."/>
            <person name="Liao B."/>
            <person name="Stalker H.T."/>
            <person name="Schmitz R.J."/>
            <person name="Scheffler B.E."/>
            <person name="Leal-Bertioli S.C."/>
            <person name="Xun X."/>
            <person name="Jackson S.A."/>
            <person name="Michelmore R."/>
            <person name="Ozias-Akins P."/>
        </authorList>
    </citation>
    <scope>NUCLEOTIDE SEQUENCE [LARGE SCALE GENOMIC DNA]</scope>
    <source>
        <strain evidence="11">cv. V14167</strain>
    </source>
</reference>